<protein>
    <recommendedName>
        <fullName evidence="1">PIN domain-containing protein</fullName>
    </recommendedName>
</protein>
<evidence type="ECO:0000259" key="1">
    <source>
        <dbReference type="Pfam" id="PF13470"/>
    </source>
</evidence>
<sequence length="156" mass="18366">MKKILVDLNVILDFLNKRNDHFEAAEIVDLCIEKKIKGYICAHEITTLAYFLIKEEKDNNKLKFIINRILDIFSTISITETILREALDSRIKDYEDAVIESSCLKNEIDYIVSRNLKDFKNSRIKAISPKEYMIDRKSYNSRKAINQGRHRKSHKN</sequence>
<dbReference type="InterPro" id="IPR002716">
    <property type="entry name" value="PIN_dom"/>
</dbReference>
<dbReference type="EMBL" id="BART01034329">
    <property type="protein sequence ID" value="GAH16573.1"/>
    <property type="molecule type" value="Genomic_DNA"/>
</dbReference>
<accession>X1F719</accession>
<feature type="domain" description="PIN" evidence="1">
    <location>
        <begin position="3"/>
        <end position="116"/>
    </location>
</feature>
<evidence type="ECO:0000313" key="2">
    <source>
        <dbReference type="EMBL" id="GAH16573.1"/>
    </source>
</evidence>
<dbReference type="Pfam" id="PF13470">
    <property type="entry name" value="PIN_3"/>
    <property type="match status" value="1"/>
</dbReference>
<name>X1F719_9ZZZZ</name>
<dbReference type="AlphaFoldDB" id="X1F719"/>
<proteinExistence type="predicted"/>
<comment type="caution">
    <text evidence="2">The sequence shown here is derived from an EMBL/GenBank/DDBJ whole genome shotgun (WGS) entry which is preliminary data.</text>
</comment>
<dbReference type="Gene3D" id="3.40.50.1010">
    <property type="entry name" value="5'-nuclease"/>
    <property type="match status" value="1"/>
</dbReference>
<dbReference type="SUPFAM" id="SSF88723">
    <property type="entry name" value="PIN domain-like"/>
    <property type="match status" value="1"/>
</dbReference>
<dbReference type="InterPro" id="IPR029060">
    <property type="entry name" value="PIN-like_dom_sf"/>
</dbReference>
<gene>
    <name evidence="2" type="ORF">S01H4_58705</name>
</gene>
<organism evidence="2">
    <name type="scientific">marine sediment metagenome</name>
    <dbReference type="NCBI Taxonomy" id="412755"/>
    <lineage>
        <taxon>unclassified sequences</taxon>
        <taxon>metagenomes</taxon>
        <taxon>ecological metagenomes</taxon>
    </lineage>
</organism>
<reference evidence="2" key="1">
    <citation type="journal article" date="2014" name="Front. Microbiol.">
        <title>High frequency of phylogenetically diverse reductive dehalogenase-homologous genes in deep subseafloor sedimentary metagenomes.</title>
        <authorList>
            <person name="Kawai M."/>
            <person name="Futagami T."/>
            <person name="Toyoda A."/>
            <person name="Takaki Y."/>
            <person name="Nishi S."/>
            <person name="Hori S."/>
            <person name="Arai W."/>
            <person name="Tsubouchi T."/>
            <person name="Morono Y."/>
            <person name="Uchiyama I."/>
            <person name="Ito T."/>
            <person name="Fujiyama A."/>
            <person name="Inagaki F."/>
            <person name="Takami H."/>
        </authorList>
    </citation>
    <scope>NUCLEOTIDE SEQUENCE</scope>
    <source>
        <strain evidence="2">Expedition CK06-06</strain>
    </source>
</reference>
<dbReference type="CDD" id="cd09854">
    <property type="entry name" value="PIN_VapC-like"/>
    <property type="match status" value="1"/>
</dbReference>